<proteinExistence type="inferred from homology"/>
<feature type="domain" description="Prephenate/arogenate dehydrogenase" evidence="10">
    <location>
        <begin position="3"/>
        <end position="290"/>
    </location>
</feature>
<dbReference type="InterPro" id="IPR003099">
    <property type="entry name" value="Prephen_DH"/>
</dbReference>
<dbReference type="FunFam" id="1.10.3660.10:FF:000003">
    <property type="entry name" value="Prephenate dehydrogenase"/>
    <property type="match status" value="1"/>
</dbReference>
<dbReference type="Gene3D" id="1.10.3660.10">
    <property type="entry name" value="6-phosphogluconate dehydrogenase C-terminal like domain"/>
    <property type="match status" value="1"/>
</dbReference>
<reference evidence="11 12" key="1">
    <citation type="submission" date="2015-08" db="EMBL/GenBank/DDBJ databases">
        <title>Complete genome sequence of Sulfurifustis variabilis.</title>
        <authorList>
            <person name="Miura A."/>
            <person name="Kojima H."/>
            <person name="Fukui M."/>
        </authorList>
    </citation>
    <scope>NUCLEOTIDE SEQUENCE [LARGE SCALE GENOMIC DNA]</scope>
    <source>
        <strain evidence="12">skN76</strain>
    </source>
</reference>
<evidence type="ECO:0000256" key="2">
    <source>
        <dbReference type="ARBA" id="ARBA00007964"/>
    </source>
</evidence>
<dbReference type="InterPro" id="IPR046826">
    <property type="entry name" value="PDH_N"/>
</dbReference>
<keyword evidence="6" id="KW-0560">Oxidoreductase</keyword>
<dbReference type="InterPro" id="IPR036291">
    <property type="entry name" value="NAD(P)-bd_dom_sf"/>
</dbReference>
<dbReference type="Pfam" id="PF20463">
    <property type="entry name" value="PDH_C"/>
    <property type="match status" value="1"/>
</dbReference>
<keyword evidence="8" id="KW-0057">Aromatic amino acid biosynthesis</keyword>
<evidence type="ECO:0000313" key="12">
    <source>
        <dbReference type="Proteomes" id="UP000218899"/>
    </source>
</evidence>
<dbReference type="GO" id="GO:0004665">
    <property type="term" value="F:prephenate dehydrogenase (NADP+) activity"/>
    <property type="evidence" value="ECO:0007669"/>
    <property type="project" value="InterPro"/>
</dbReference>
<evidence type="ECO:0000256" key="9">
    <source>
        <dbReference type="ARBA" id="ARBA00049260"/>
    </source>
</evidence>
<dbReference type="PANTHER" id="PTHR21363:SF0">
    <property type="entry name" value="PREPHENATE DEHYDROGENASE [NADP(+)]"/>
    <property type="match status" value="1"/>
</dbReference>
<evidence type="ECO:0000256" key="6">
    <source>
        <dbReference type="ARBA" id="ARBA00023002"/>
    </source>
</evidence>
<protein>
    <recommendedName>
        <fullName evidence="3">prephenate dehydrogenase</fullName>
        <ecNumber evidence="3">1.3.1.12</ecNumber>
    </recommendedName>
</protein>
<comment type="catalytic activity">
    <reaction evidence="9">
        <text>prephenate + NAD(+) = 3-(4-hydroxyphenyl)pyruvate + CO2 + NADH</text>
        <dbReference type="Rhea" id="RHEA:13869"/>
        <dbReference type="ChEBI" id="CHEBI:16526"/>
        <dbReference type="ChEBI" id="CHEBI:29934"/>
        <dbReference type="ChEBI" id="CHEBI:36242"/>
        <dbReference type="ChEBI" id="CHEBI:57540"/>
        <dbReference type="ChEBI" id="CHEBI:57945"/>
        <dbReference type="EC" id="1.3.1.12"/>
    </reaction>
</comment>
<dbReference type="SUPFAM" id="SSF48179">
    <property type="entry name" value="6-phosphogluconate dehydrogenase C-terminal domain-like"/>
    <property type="match status" value="1"/>
</dbReference>
<evidence type="ECO:0000259" key="10">
    <source>
        <dbReference type="PROSITE" id="PS51176"/>
    </source>
</evidence>
<dbReference type="GO" id="GO:0008977">
    <property type="term" value="F:prephenate dehydrogenase (NAD+) activity"/>
    <property type="evidence" value="ECO:0007669"/>
    <property type="project" value="UniProtKB-EC"/>
</dbReference>
<evidence type="ECO:0000256" key="5">
    <source>
        <dbReference type="ARBA" id="ARBA00022605"/>
    </source>
</evidence>
<dbReference type="PROSITE" id="PS51176">
    <property type="entry name" value="PDH_ADH"/>
    <property type="match status" value="1"/>
</dbReference>
<dbReference type="KEGG" id="sva:SVA_2072"/>
<dbReference type="GO" id="GO:0006571">
    <property type="term" value="P:tyrosine biosynthetic process"/>
    <property type="evidence" value="ECO:0007669"/>
    <property type="project" value="UniProtKB-KW"/>
</dbReference>
<comment type="similarity">
    <text evidence="2">Belongs to the prephenate/arogenate dehydrogenase family.</text>
</comment>
<dbReference type="EC" id="1.3.1.12" evidence="3"/>
<dbReference type="InterPro" id="IPR050812">
    <property type="entry name" value="Preph/Arog_dehydrog"/>
</dbReference>
<dbReference type="PANTHER" id="PTHR21363">
    <property type="entry name" value="PREPHENATE DEHYDROGENASE"/>
    <property type="match status" value="1"/>
</dbReference>
<evidence type="ECO:0000256" key="4">
    <source>
        <dbReference type="ARBA" id="ARBA00022498"/>
    </source>
</evidence>
<evidence type="ECO:0000256" key="1">
    <source>
        <dbReference type="ARBA" id="ARBA00005067"/>
    </source>
</evidence>
<evidence type="ECO:0000256" key="8">
    <source>
        <dbReference type="ARBA" id="ARBA00023141"/>
    </source>
</evidence>
<sequence length="290" mass="30851">MIDKLAIIGVGLMGGSLARALRERNEVGEIVGYGRTIANLDEAIELNVIDHAETSIAAAVDGADMIVLAVPVGAMREVLDAAAPAIGSHAVVTDVGSVKQTVIDAARAALGPRFASFVPGHPIAGTEQSGARAARGNLYEDRRVILTPGPETDPTATGRVTAMWRAVGAEVVSMPAADHDRVLAASSHLPHALAYALVDMLVRLDDHRSIFECAGGGFRDFTRIAASDPVMWRDICLANREPLLALLEQYQENLRLLGEALERADGEWLRETFARAKRAREGLHGPGDGE</sequence>
<dbReference type="FunFam" id="3.40.50.720:FF:000208">
    <property type="entry name" value="Prephenate dehydrogenase"/>
    <property type="match status" value="1"/>
</dbReference>
<accession>A0A1B4VAF1</accession>
<keyword evidence="5" id="KW-0028">Amino-acid biosynthesis</keyword>
<dbReference type="GO" id="GO:0070403">
    <property type="term" value="F:NAD+ binding"/>
    <property type="evidence" value="ECO:0007669"/>
    <property type="project" value="InterPro"/>
</dbReference>
<evidence type="ECO:0000313" key="11">
    <source>
        <dbReference type="EMBL" id="BAU48624.1"/>
    </source>
</evidence>
<dbReference type="Gene3D" id="3.40.50.720">
    <property type="entry name" value="NAD(P)-binding Rossmann-like Domain"/>
    <property type="match status" value="1"/>
</dbReference>
<keyword evidence="7" id="KW-0520">NAD</keyword>
<dbReference type="EMBL" id="AP014936">
    <property type="protein sequence ID" value="BAU48624.1"/>
    <property type="molecule type" value="Genomic_DNA"/>
</dbReference>
<comment type="pathway">
    <text evidence="1">Amino-acid biosynthesis; L-tyrosine biosynthesis; (4-hydroxyphenyl)pyruvate from prephenate (NAD(+) route): step 1/1.</text>
</comment>
<evidence type="ECO:0000256" key="3">
    <source>
        <dbReference type="ARBA" id="ARBA00012068"/>
    </source>
</evidence>
<keyword evidence="12" id="KW-1185">Reference proteome</keyword>
<organism evidence="11 12">
    <name type="scientific">Sulfurifustis variabilis</name>
    <dbReference type="NCBI Taxonomy" id="1675686"/>
    <lineage>
        <taxon>Bacteria</taxon>
        <taxon>Pseudomonadati</taxon>
        <taxon>Pseudomonadota</taxon>
        <taxon>Gammaproteobacteria</taxon>
        <taxon>Acidiferrobacterales</taxon>
        <taxon>Acidiferrobacteraceae</taxon>
        <taxon>Sulfurifustis</taxon>
    </lineage>
</organism>
<evidence type="ECO:0000256" key="7">
    <source>
        <dbReference type="ARBA" id="ARBA00023027"/>
    </source>
</evidence>
<dbReference type="AlphaFoldDB" id="A0A1B4VAF1"/>
<dbReference type="Proteomes" id="UP000218899">
    <property type="component" value="Chromosome"/>
</dbReference>
<dbReference type="SUPFAM" id="SSF51735">
    <property type="entry name" value="NAD(P)-binding Rossmann-fold domains"/>
    <property type="match status" value="1"/>
</dbReference>
<dbReference type="Pfam" id="PF02153">
    <property type="entry name" value="PDH_N"/>
    <property type="match status" value="1"/>
</dbReference>
<dbReference type="InterPro" id="IPR046825">
    <property type="entry name" value="PDH_C"/>
</dbReference>
<dbReference type="OrthoDB" id="9809920at2"/>
<keyword evidence="4" id="KW-0827">Tyrosine biosynthesis</keyword>
<name>A0A1B4VAF1_9GAMM</name>
<dbReference type="InterPro" id="IPR008927">
    <property type="entry name" value="6-PGluconate_DH-like_C_sf"/>
</dbReference>
<gene>
    <name evidence="11" type="ORF">SVA_2072</name>
</gene>
<dbReference type="RefSeq" id="WP_096461111.1">
    <property type="nucleotide sequence ID" value="NZ_AP014936.1"/>
</dbReference>